<evidence type="ECO:0000313" key="2">
    <source>
        <dbReference type="EMBL" id="QDT34264.1"/>
    </source>
</evidence>
<dbReference type="OrthoDB" id="236271at2"/>
<dbReference type="RefSeq" id="WP_145201936.1">
    <property type="nucleotide sequence ID" value="NZ_CP036267.1"/>
</dbReference>
<reference evidence="2 3" key="1">
    <citation type="submission" date="2019-02" db="EMBL/GenBank/DDBJ databases">
        <title>Deep-cultivation of Planctomycetes and their phenomic and genomic characterization uncovers novel biology.</title>
        <authorList>
            <person name="Wiegand S."/>
            <person name="Jogler M."/>
            <person name="Boedeker C."/>
            <person name="Pinto D."/>
            <person name="Vollmers J."/>
            <person name="Rivas-Marin E."/>
            <person name="Kohn T."/>
            <person name="Peeters S.H."/>
            <person name="Heuer A."/>
            <person name="Rast P."/>
            <person name="Oberbeckmann S."/>
            <person name="Bunk B."/>
            <person name="Jeske O."/>
            <person name="Meyerdierks A."/>
            <person name="Storesund J.E."/>
            <person name="Kallscheuer N."/>
            <person name="Luecker S."/>
            <person name="Lage O.M."/>
            <person name="Pohl T."/>
            <person name="Merkel B.J."/>
            <person name="Hornburger P."/>
            <person name="Mueller R.-W."/>
            <person name="Bruemmer F."/>
            <person name="Labrenz M."/>
            <person name="Spormann A.M."/>
            <person name="Op den Camp H."/>
            <person name="Overmann J."/>
            <person name="Amann R."/>
            <person name="Jetten M.S.M."/>
            <person name="Mascher T."/>
            <person name="Medema M.H."/>
            <person name="Devos D.P."/>
            <person name="Kaster A.-K."/>
            <person name="Ovreas L."/>
            <person name="Rohde M."/>
            <person name="Galperin M.Y."/>
            <person name="Jogler C."/>
        </authorList>
    </citation>
    <scope>NUCLEOTIDE SEQUENCE [LARGE SCALE GENOMIC DNA]</scope>
    <source>
        <strain evidence="2 3">Mal48</strain>
    </source>
</reference>
<dbReference type="SUPFAM" id="SSF51569">
    <property type="entry name" value="Aldolase"/>
    <property type="match status" value="1"/>
</dbReference>
<sequence length="387" mass="42676">MTVKSLDQKLAAIHRDPTGCKEFIIADAKDADMAFGMAAPGEICGSNEGECRFKTLAEYREQIRQVIRQGVVDIVLMSASTSEKLCLEERLFENSHITPAIRANDASDIFAFRGSDIPSEPAYPFRTAQLDHAQCGHLDCEPGERAAGADLGLYSVTFNNDRTIDLATLNAYNEFRAEAERKGFRHFLEVFHPNIQEAVTAETVPYFINDVIARTLAGVATAGRPIFLKIPYPGPEALEELVAYDPHLIVGILGGSSGTTRDAFQMIHDAHKHGARVALYGRKINNAENQLAFIEFLRHIVDGVISPEEAVRAYHSVLEKLSIRPHRPLDQDMQETAGVMSYGGETPTSGDSSNQPSHSQATSSPVDFAKMTSEERLAYHMDRLKNL</sequence>
<dbReference type="InterPro" id="IPR013785">
    <property type="entry name" value="Aldolase_TIM"/>
</dbReference>
<protein>
    <submittedName>
        <fullName evidence="2">Fructose-bisphosphate aldolase</fullName>
    </submittedName>
</protein>
<dbReference type="Gene3D" id="3.20.20.70">
    <property type="entry name" value="Aldolase class I"/>
    <property type="match status" value="1"/>
</dbReference>
<feature type="compositionally biased region" description="Polar residues" evidence="1">
    <location>
        <begin position="346"/>
        <end position="365"/>
    </location>
</feature>
<dbReference type="EMBL" id="CP036267">
    <property type="protein sequence ID" value="QDT34264.1"/>
    <property type="molecule type" value="Genomic_DNA"/>
</dbReference>
<dbReference type="AlphaFoldDB" id="A0A517QRK2"/>
<keyword evidence="3" id="KW-1185">Reference proteome</keyword>
<name>A0A517QRK2_9PLAN</name>
<feature type="region of interest" description="Disordered" evidence="1">
    <location>
        <begin position="339"/>
        <end position="369"/>
    </location>
</feature>
<organism evidence="2 3">
    <name type="scientific">Thalassoglobus polymorphus</name>
    <dbReference type="NCBI Taxonomy" id="2527994"/>
    <lineage>
        <taxon>Bacteria</taxon>
        <taxon>Pseudomonadati</taxon>
        <taxon>Planctomycetota</taxon>
        <taxon>Planctomycetia</taxon>
        <taxon>Planctomycetales</taxon>
        <taxon>Planctomycetaceae</taxon>
        <taxon>Thalassoglobus</taxon>
    </lineage>
</organism>
<dbReference type="KEGG" id="tpol:Mal48_35240"/>
<proteinExistence type="predicted"/>
<evidence type="ECO:0000256" key="1">
    <source>
        <dbReference type="SAM" id="MobiDB-lite"/>
    </source>
</evidence>
<dbReference type="Proteomes" id="UP000315724">
    <property type="component" value="Chromosome"/>
</dbReference>
<gene>
    <name evidence="2" type="ORF">Mal48_35240</name>
</gene>
<accession>A0A517QRK2</accession>
<evidence type="ECO:0000313" key="3">
    <source>
        <dbReference type="Proteomes" id="UP000315724"/>
    </source>
</evidence>